<feature type="compositionally biased region" description="Low complexity" evidence="1">
    <location>
        <begin position="153"/>
        <end position="165"/>
    </location>
</feature>
<gene>
    <name evidence="2" type="ORF">SMAR0320_LOCUS1911</name>
</gene>
<feature type="region of interest" description="Disordered" evidence="1">
    <location>
        <begin position="123"/>
        <end position="175"/>
    </location>
</feature>
<evidence type="ECO:0008006" key="3">
    <source>
        <dbReference type="Google" id="ProtNLM"/>
    </source>
</evidence>
<name>A0A7S2KHS9_9STRA</name>
<feature type="compositionally biased region" description="Low complexity" evidence="1">
    <location>
        <begin position="123"/>
        <end position="132"/>
    </location>
</feature>
<accession>A0A7S2KHS9</accession>
<dbReference type="InterPro" id="IPR027417">
    <property type="entry name" value="P-loop_NTPase"/>
</dbReference>
<dbReference type="InterPro" id="IPR053259">
    <property type="entry name" value="Golvesin-related_Golgi"/>
</dbReference>
<evidence type="ECO:0000313" key="2">
    <source>
        <dbReference type="EMBL" id="CAD9575180.1"/>
    </source>
</evidence>
<dbReference type="AlphaFoldDB" id="A0A7S2KHS9"/>
<dbReference type="Gene3D" id="3.40.50.300">
    <property type="entry name" value="P-loop containing nucleotide triphosphate hydrolases"/>
    <property type="match status" value="1"/>
</dbReference>
<protein>
    <recommendedName>
        <fullName evidence="3">Sulfotransferase domain-containing protein</fullName>
    </recommendedName>
</protein>
<evidence type="ECO:0000256" key="1">
    <source>
        <dbReference type="SAM" id="MobiDB-lite"/>
    </source>
</evidence>
<dbReference type="EMBL" id="HBGZ01002802">
    <property type="protein sequence ID" value="CAD9575180.1"/>
    <property type="molecule type" value="Transcribed_RNA"/>
</dbReference>
<organism evidence="2">
    <name type="scientific">Skeletonema marinoi</name>
    <dbReference type="NCBI Taxonomy" id="267567"/>
    <lineage>
        <taxon>Eukaryota</taxon>
        <taxon>Sar</taxon>
        <taxon>Stramenopiles</taxon>
        <taxon>Ochrophyta</taxon>
        <taxon>Bacillariophyta</taxon>
        <taxon>Coscinodiscophyceae</taxon>
        <taxon>Thalassiosirophycidae</taxon>
        <taxon>Thalassiosirales</taxon>
        <taxon>Skeletonemataceae</taxon>
        <taxon>Skeletonema</taxon>
        <taxon>Skeletonema marinoi-dohrnii complex</taxon>
    </lineage>
</organism>
<dbReference type="PANTHER" id="PTHR32301">
    <property type="entry name" value="COUNTIN RECEPTOR CNR3-RELATED"/>
    <property type="match status" value="1"/>
</dbReference>
<feature type="region of interest" description="Disordered" evidence="1">
    <location>
        <begin position="372"/>
        <end position="393"/>
    </location>
</feature>
<dbReference type="PANTHER" id="PTHR32301:SF6">
    <property type="entry name" value="GOLVESIN-RELATED"/>
    <property type="match status" value="1"/>
</dbReference>
<proteinExistence type="predicted"/>
<reference evidence="2" key="1">
    <citation type="submission" date="2021-01" db="EMBL/GenBank/DDBJ databases">
        <authorList>
            <person name="Corre E."/>
            <person name="Pelletier E."/>
            <person name="Niang G."/>
            <person name="Scheremetjew M."/>
            <person name="Finn R."/>
            <person name="Kale V."/>
            <person name="Holt S."/>
            <person name="Cochrane G."/>
            <person name="Meng A."/>
            <person name="Brown T."/>
            <person name="Cohen L."/>
        </authorList>
    </citation>
    <scope>NUCLEOTIDE SEQUENCE</scope>
    <source>
        <strain evidence="2">SM1012Den-03</strain>
    </source>
</reference>
<sequence>MFEEDNQYQNSGSSIPLHLRNNETVVSTITDVTYGSQSSMMIPSSQASVVSAKSRGSGFRSGGGGGMGLALSGIQEGDEYESLADENYHHSSEASMRSSVNNNSFRGSVVSNNNSLRGSVVSASSASYYSQQQEQRRPPNRHARNLNSSLRKSGNASVISSATSSSRRRSHDASTINSSLINSLIQSSRQQQEQVIDNQRLISHNPKAATQEVNVSEYQEAIPNSDETSSLPDEYYDDDSYTQFRRKAASDATVTTATGGDSTNQDSEVELLSASPTDSHYKSPLSLRRRWYSLVSVLAAFALAVVGLKVSADSLSTTTALFPQTSSRASASSSHASDYLPGYQFGGGLGGLKAGQEQERRMALAYNQYGIQPQQQSSSQLRRPNGHESAAEISRRGRTFLQQAPVDPFQGYGPPQFNPEYDSAPQGSIQAGLSSTPLTSYIPPPNNPNNLDDSKMSSSSFPTSMIPLDPMFHGSMMELSTLPYNQFLERPVVWDVPLSGGGSLQKIFGSCLHMVQCNHDYTFNHHTTGSTTKRNLMELVTREDVKAAIEQSNTMKISQQHEPYEPQKPLHPQAEEDPPIMTGFHRSSTFVNVDCSSPDGVDRGIAHDLAKSDRVDIFYSHDPYDIARLFAPPTEVYGRAVVIVRNPIRRAVATYKRLQIKRPDLVGDMTLEQFATSHLLQDNLLTRTLSRNKDAPLTEADVNLAKEVLKRKFVVGLYDHFVDSVRRFEAFFGWKISESVNSCQSKAVQQELDLGYNDFDTVPYDQAYAAIAEKNRADLELFKFAEFLYKYQDRALFGNAVDSLITME</sequence>
<dbReference type="SUPFAM" id="SSF52540">
    <property type="entry name" value="P-loop containing nucleoside triphosphate hydrolases"/>
    <property type="match status" value="1"/>
</dbReference>